<keyword evidence="2" id="KW-1185">Reference proteome</keyword>
<protein>
    <submittedName>
        <fullName evidence="1">31419_t:CDS:1</fullName>
    </submittedName>
</protein>
<reference evidence="1" key="1">
    <citation type="submission" date="2021-06" db="EMBL/GenBank/DDBJ databases">
        <authorList>
            <person name="Kallberg Y."/>
            <person name="Tangrot J."/>
            <person name="Rosling A."/>
        </authorList>
    </citation>
    <scope>NUCLEOTIDE SEQUENCE</scope>
    <source>
        <strain evidence="1">MA461A</strain>
    </source>
</reference>
<dbReference type="Proteomes" id="UP000789920">
    <property type="component" value="Unassembled WGS sequence"/>
</dbReference>
<proteinExistence type="predicted"/>
<accession>A0ACA9N9W8</accession>
<sequence>ALKNLESITKDTNFEVKDMRQQIDIIAQDISIIKSQKLCDIDASMINPCELSEPLNSMKSDVTPSIILYLNVTTLNKILSSSLKIIEDYEVFGGA</sequence>
<evidence type="ECO:0000313" key="1">
    <source>
        <dbReference type="EMBL" id="CAG8638169.1"/>
    </source>
</evidence>
<dbReference type="EMBL" id="CAJVQC010012424">
    <property type="protein sequence ID" value="CAG8638169.1"/>
    <property type="molecule type" value="Genomic_DNA"/>
</dbReference>
<gene>
    <name evidence="1" type="ORF">RPERSI_LOCUS7371</name>
</gene>
<feature type="non-terminal residue" evidence="1">
    <location>
        <position position="1"/>
    </location>
</feature>
<evidence type="ECO:0000313" key="2">
    <source>
        <dbReference type="Proteomes" id="UP000789920"/>
    </source>
</evidence>
<comment type="caution">
    <text evidence="1">The sequence shown here is derived from an EMBL/GenBank/DDBJ whole genome shotgun (WGS) entry which is preliminary data.</text>
</comment>
<name>A0ACA9N9W8_9GLOM</name>
<organism evidence="1 2">
    <name type="scientific">Racocetra persica</name>
    <dbReference type="NCBI Taxonomy" id="160502"/>
    <lineage>
        <taxon>Eukaryota</taxon>
        <taxon>Fungi</taxon>
        <taxon>Fungi incertae sedis</taxon>
        <taxon>Mucoromycota</taxon>
        <taxon>Glomeromycotina</taxon>
        <taxon>Glomeromycetes</taxon>
        <taxon>Diversisporales</taxon>
        <taxon>Gigasporaceae</taxon>
        <taxon>Racocetra</taxon>
    </lineage>
</organism>